<feature type="compositionally biased region" description="Low complexity" evidence="1">
    <location>
        <begin position="321"/>
        <end position="332"/>
    </location>
</feature>
<sequence length="457" mass="50661">MQCYARTAHGLLRRQCLARAYATEALASSSTEPSPSPASLGSTTNDAAVSSAGFEQNPLTKDRVTTGLNPRPRRQTETSRTIFVRSWDSIRSMSELFGMVRAIERKYGRVKEFHVARDSDTSELYMSHFWATFRDQESMNRVPTQSSILQAEVPIANPDRPGGVGLDELQDVLQAEDWEGPEQQEVWKGVVPQPEGSEAAEKTTRTVELRVEPTDFTEPRRNTKNYQNYRSPDFFGHGFYLWGGFYTPSPEEPARPSEWMKKARVKWTDVVTAREKQAAAARAARAAVVAAEEAKERKNAEAQVEPVTKEVSEKVEEQDLSASVSEAPPAASLGTTASASDLTIASTTLEKEASSQAASDTDETVATADETAATPRMTRRERLLAQARANARTPLPPSAVDKAAEEKRAEKEMKEEQEPSLPAQTSSSCRKLSSSELKMLLKNRIMSYSQKWRGDVY</sequence>
<feature type="compositionally biased region" description="Polar residues" evidence="1">
    <location>
        <begin position="41"/>
        <end position="59"/>
    </location>
</feature>
<feature type="compositionally biased region" description="Low complexity" evidence="1">
    <location>
        <begin position="364"/>
        <end position="374"/>
    </location>
</feature>
<evidence type="ECO:0000313" key="3">
    <source>
        <dbReference type="Proteomes" id="UP000092993"/>
    </source>
</evidence>
<evidence type="ECO:0000313" key="2">
    <source>
        <dbReference type="EMBL" id="OBZ65078.1"/>
    </source>
</evidence>
<comment type="caution">
    <text evidence="2">The sequence shown here is derived from an EMBL/GenBank/DDBJ whole genome shotgun (WGS) entry which is preliminary data.</text>
</comment>
<feature type="region of interest" description="Disordered" evidence="1">
    <location>
        <begin position="26"/>
        <end position="79"/>
    </location>
</feature>
<feature type="compositionally biased region" description="Basic and acidic residues" evidence="1">
    <location>
        <begin position="402"/>
        <end position="417"/>
    </location>
</feature>
<gene>
    <name evidence="2" type="ORF">A0H81_14922</name>
</gene>
<feature type="region of interest" description="Disordered" evidence="1">
    <location>
        <begin position="295"/>
        <end position="433"/>
    </location>
</feature>
<feature type="compositionally biased region" description="Basic and acidic residues" evidence="1">
    <location>
        <begin position="307"/>
        <end position="317"/>
    </location>
</feature>
<organism evidence="2 3">
    <name type="scientific">Grifola frondosa</name>
    <name type="common">Maitake</name>
    <name type="synonym">Polyporus frondosus</name>
    <dbReference type="NCBI Taxonomy" id="5627"/>
    <lineage>
        <taxon>Eukaryota</taxon>
        <taxon>Fungi</taxon>
        <taxon>Dikarya</taxon>
        <taxon>Basidiomycota</taxon>
        <taxon>Agaricomycotina</taxon>
        <taxon>Agaricomycetes</taxon>
        <taxon>Polyporales</taxon>
        <taxon>Grifolaceae</taxon>
        <taxon>Grifola</taxon>
    </lineage>
</organism>
<dbReference type="OrthoDB" id="3362336at2759"/>
<dbReference type="Proteomes" id="UP000092993">
    <property type="component" value="Unassembled WGS sequence"/>
</dbReference>
<keyword evidence="3" id="KW-1185">Reference proteome</keyword>
<protein>
    <submittedName>
        <fullName evidence="2">Uncharacterized protein</fullName>
    </submittedName>
</protein>
<accession>A0A1C7LKK2</accession>
<dbReference type="OMA" id="YGRIREY"/>
<evidence type="ECO:0000256" key="1">
    <source>
        <dbReference type="SAM" id="MobiDB-lite"/>
    </source>
</evidence>
<dbReference type="AlphaFoldDB" id="A0A1C7LKK2"/>
<reference evidence="2 3" key="1">
    <citation type="submission" date="2016-03" db="EMBL/GenBank/DDBJ databases">
        <title>Whole genome sequencing of Grifola frondosa 9006-11.</title>
        <authorList>
            <person name="Min B."/>
            <person name="Park H."/>
            <person name="Kim J.-G."/>
            <person name="Cho H."/>
            <person name="Oh Y.-L."/>
            <person name="Kong W.-S."/>
            <person name="Choi I.-G."/>
        </authorList>
    </citation>
    <scope>NUCLEOTIDE SEQUENCE [LARGE SCALE GENOMIC DNA]</scope>
    <source>
        <strain evidence="2 3">9006-11</strain>
    </source>
</reference>
<feature type="compositionally biased region" description="Polar residues" evidence="1">
    <location>
        <begin position="333"/>
        <end position="348"/>
    </location>
</feature>
<dbReference type="EMBL" id="LUGG01000057">
    <property type="protein sequence ID" value="OBZ65078.1"/>
    <property type="molecule type" value="Genomic_DNA"/>
</dbReference>
<name>A0A1C7LKK2_GRIFR</name>
<feature type="compositionally biased region" description="Low complexity" evidence="1">
    <location>
        <begin position="26"/>
        <end position="40"/>
    </location>
</feature>
<proteinExistence type="predicted"/>